<protein>
    <submittedName>
        <fullName evidence="1">Uncharacterized protein</fullName>
    </submittedName>
</protein>
<dbReference type="OrthoDB" id="9946848at2"/>
<evidence type="ECO:0000313" key="2">
    <source>
        <dbReference type="Proteomes" id="UP000002212"/>
    </source>
</evidence>
<dbReference type="EMBL" id="AP011116">
    <property type="protein sequence ID" value="BAH56028.1"/>
    <property type="molecule type" value="Genomic_DNA"/>
</dbReference>
<dbReference type="RefSeq" id="WP_012686991.1">
    <property type="nucleotide sequence ID" value="NC_012520.1"/>
</dbReference>
<accession>C1BCH3</accession>
<dbReference type="HOGENOM" id="CLU_2685422_0_0_11"/>
<evidence type="ECO:0000313" key="1">
    <source>
        <dbReference type="EMBL" id="BAH56028.1"/>
    </source>
</evidence>
<organism evidence="1 2">
    <name type="scientific">Rhodococcus opacus (strain B4)</name>
    <dbReference type="NCBI Taxonomy" id="632772"/>
    <lineage>
        <taxon>Bacteria</taxon>
        <taxon>Bacillati</taxon>
        <taxon>Actinomycetota</taxon>
        <taxon>Actinomycetes</taxon>
        <taxon>Mycobacteriales</taxon>
        <taxon>Nocardiaceae</taxon>
        <taxon>Rhodococcus</taxon>
    </lineage>
</organism>
<dbReference type="Proteomes" id="UP000002212">
    <property type="component" value="Plasmid pROB01"/>
</dbReference>
<dbReference type="AlphaFoldDB" id="C1BCH3"/>
<name>C1BCH3_RHOOB</name>
<sequence>MNDSTAVITADIVTAARQLDWGSIVIRDGQIAAVALDDEVEGDEILADHFDLCELAESASDAAIAAELNANSRD</sequence>
<reference evidence="1 2" key="1">
    <citation type="submission" date="2009-03" db="EMBL/GenBank/DDBJ databases">
        <title>Comparison of the complete genome sequences of Rhodococcus erythropolis PR4 and Rhodococcus opacus B4.</title>
        <authorList>
            <person name="Takarada H."/>
            <person name="Sekine M."/>
            <person name="Hosoyama A."/>
            <person name="Yamada R."/>
            <person name="Fujisawa T."/>
            <person name="Omata S."/>
            <person name="Shimizu A."/>
            <person name="Tsukatani N."/>
            <person name="Tanikawa S."/>
            <person name="Fujita N."/>
            <person name="Harayama S."/>
        </authorList>
    </citation>
    <scope>NUCLEOTIDE SEQUENCE [LARGE SCALE GENOMIC DNA]</scope>
    <source>
        <strain evidence="1 2">B4</strain>
        <plasmid evidence="1 2">pROB01</plasmid>
    </source>
</reference>
<dbReference type="KEGG" id="rop:ROP_pROB01-05290"/>
<geneLocation type="plasmid" evidence="1 2">
    <name>pROB01</name>
</geneLocation>
<gene>
    <name evidence="1" type="ordered locus">ROP_pROB01-05290</name>
</gene>
<dbReference type="PATRIC" id="fig|632772.20.peg.8287"/>
<proteinExistence type="predicted"/>
<keyword evidence="1" id="KW-0614">Plasmid</keyword>